<organism evidence="2 3">
    <name type="scientific">Paenibacillus yonginensis</name>
    <dbReference type="NCBI Taxonomy" id="1462996"/>
    <lineage>
        <taxon>Bacteria</taxon>
        <taxon>Bacillati</taxon>
        <taxon>Bacillota</taxon>
        <taxon>Bacilli</taxon>
        <taxon>Bacillales</taxon>
        <taxon>Paenibacillaceae</taxon>
        <taxon>Paenibacillus</taxon>
    </lineage>
</organism>
<keyword evidence="1" id="KW-0812">Transmembrane</keyword>
<evidence type="ECO:0000313" key="2">
    <source>
        <dbReference type="EMBL" id="ANS76557.1"/>
    </source>
</evidence>
<reference evidence="2 3" key="1">
    <citation type="submission" date="2016-01" db="EMBL/GenBank/DDBJ databases">
        <title>Complete Genome Sequence of Paenibacillus yonginensis DCY84, a novel Plant Growth-Promoting Bacteria with Elicitation of Induced Systemic Resistance.</title>
        <authorList>
            <person name="Kim Y.J."/>
            <person name="Yang D.C."/>
            <person name="Sukweenadhi J."/>
        </authorList>
    </citation>
    <scope>NUCLEOTIDE SEQUENCE [LARGE SCALE GENOMIC DNA]</scope>
    <source>
        <strain evidence="2 3">DCY84</strain>
    </source>
</reference>
<dbReference type="Proteomes" id="UP000092573">
    <property type="component" value="Chromosome"/>
</dbReference>
<keyword evidence="1" id="KW-1133">Transmembrane helix</keyword>
<dbReference type="STRING" id="1462996.AWM70_19885"/>
<gene>
    <name evidence="2" type="ORF">AWM70_19885</name>
</gene>
<proteinExistence type="predicted"/>
<protein>
    <submittedName>
        <fullName evidence="2">Uncharacterized protein</fullName>
    </submittedName>
</protein>
<evidence type="ECO:0000313" key="3">
    <source>
        <dbReference type="Proteomes" id="UP000092573"/>
    </source>
</evidence>
<evidence type="ECO:0000256" key="1">
    <source>
        <dbReference type="SAM" id="Phobius"/>
    </source>
</evidence>
<sequence>MVMEPSQLNSVDEDLAQRRAKEKKEDVDYHRKPLLRHLVNTLIVLGILAIVVFVFVILIANSR</sequence>
<dbReference type="KEGG" id="pyg:AWM70_19885"/>
<keyword evidence="1" id="KW-0472">Membrane</keyword>
<dbReference type="AlphaFoldDB" id="A0A1B1N581"/>
<feature type="transmembrane region" description="Helical" evidence="1">
    <location>
        <begin position="38"/>
        <end position="60"/>
    </location>
</feature>
<dbReference type="EMBL" id="CP014167">
    <property type="protein sequence ID" value="ANS76557.1"/>
    <property type="molecule type" value="Genomic_DNA"/>
</dbReference>
<name>A0A1B1N581_9BACL</name>
<accession>A0A1B1N581</accession>
<keyword evidence="3" id="KW-1185">Reference proteome</keyword>